<organism evidence="14 15">
    <name type="scientific">Encephalitozoon hellem</name>
    <name type="common">Microsporidian parasite</name>
    <dbReference type="NCBI Taxonomy" id="27973"/>
    <lineage>
        <taxon>Eukaryota</taxon>
        <taxon>Fungi</taxon>
        <taxon>Fungi incertae sedis</taxon>
        <taxon>Microsporidia</taxon>
        <taxon>Unikaryonidae</taxon>
        <taxon>Encephalitozoon</taxon>
    </lineage>
</organism>
<evidence type="ECO:0000256" key="5">
    <source>
        <dbReference type="ARBA" id="ARBA00022763"/>
    </source>
</evidence>
<sequence>MILFFLIDLKDENWELTTKDLFNDVVVFLNAYLKSSRNNRIVVVGGKSILFDSSENDISEIYGITKFKYGYCVSDLGYALCLHRDEPTQIVIFTLGREKKDEYLRYLKCMFAAQRLGVRISAFSLFENKTILQCCASTGGDYSTSEDKCLRFLLSLLGTGGNKKPLGFPAACYCHNRQVILGLVCPICLSVFCKFIPVCRKCKSKFSFVKYEN</sequence>
<keyword evidence="6 13" id="KW-0863">Zinc-finger</keyword>
<dbReference type="InterPro" id="IPR036465">
    <property type="entry name" value="vWFA_dom_sf"/>
</dbReference>
<evidence type="ECO:0000256" key="10">
    <source>
        <dbReference type="ARBA" id="ARBA00023204"/>
    </source>
</evidence>
<dbReference type="GO" id="GO:0008270">
    <property type="term" value="F:zinc ion binding"/>
    <property type="evidence" value="ECO:0007669"/>
    <property type="project" value="UniProtKB-KW"/>
</dbReference>
<evidence type="ECO:0000256" key="11">
    <source>
        <dbReference type="ARBA" id="ARBA00023242"/>
    </source>
</evidence>
<dbReference type="PANTHER" id="PTHR12831:SF0">
    <property type="entry name" value="GENERAL TRANSCRIPTION FACTOR IIH SUBUNIT 3"/>
    <property type="match status" value="1"/>
</dbReference>
<keyword evidence="4 13" id="KW-0479">Metal-binding</keyword>
<protein>
    <recommendedName>
        <fullName evidence="3 13">General transcription and DNA repair factor IIH subunit TFB4</fullName>
        <shortName evidence="13">TFIIH subunit TFB4</shortName>
    </recommendedName>
    <alternativeName>
        <fullName evidence="12 13">RNA polymerase II transcription factor B subunit 4</fullName>
    </alternativeName>
</protein>
<dbReference type="InterPro" id="IPR004600">
    <property type="entry name" value="TFIIH_Tfb4/GTF2H3"/>
</dbReference>
<keyword evidence="7 13" id="KW-0862">Zinc</keyword>
<evidence type="ECO:0000256" key="13">
    <source>
        <dbReference type="RuleBase" id="RU368090"/>
    </source>
</evidence>
<name>A0A9Q9C6P2_ENCHE</name>
<dbReference type="AlphaFoldDB" id="A0A9Q9C6P2"/>
<dbReference type="Gene3D" id="3.40.50.410">
    <property type="entry name" value="von Willebrand factor, type A domain"/>
    <property type="match status" value="1"/>
</dbReference>
<dbReference type="Proteomes" id="UP001059546">
    <property type="component" value="Chromosome VII"/>
</dbReference>
<evidence type="ECO:0000256" key="7">
    <source>
        <dbReference type="ARBA" id="ARBA00022833"/>
    </source>
</evidence>
<dbReference type="GO" id="GO:0000439">
    <property type="term" value="C:transcription factor TFIIH core complex"/>
    <property type="evidence" value="ECO:0007669"/>
    <property type="project" value="UniProtKB-UniRule"/>
</dbReference>
<dbReference type="Pfam" id="PF03850">
    <property type="entry name" value="Tfb4"/>
    <property type="match status" value="1"/>
</dbReference>
<reference evidence="14" key="1">
    <citation type="submission" date="2022-10" db="EMBL/GenBank/DDBJ databases">
        <title>Encephalitozoon hellem ATCC 50604 Complete Genome.</title>
        <authorList>
            <person name="Mascarenhas dos Santos A.C."/>
            <person name="Julian A.T."/>
            <person name="Pombert J.-F."/>
        </authorList>
    </citation>
    <scope>NUCLEOTIDE SEQUENCE</scope>
    <source>
        <strain evidence="14">ATCC 50604</strain>
    </source>
</reference>
<comment type="subunit">
    <text evidence="13">Component of the 7-subunit TFIIH core complex composed of XPB/SSL2, XPD/RAD3, SSL1, TFB1, TFB2, TFB4 and TFB5, which is active in NER. The core complex associates with the 3-subunit CTD-kinase module TFIIK composed of CCL1, KIN28 and TFB3 to form the 10-subunit holoenzyme (holo-TFIIH) active in transcription.</text>
</comment>
<keyword evidence="11 13" id="KW-0539">Nucleus</keyword>
<evidence type="ECO:0000256" key="4">
    <source>
        <dbReference type="ARBA" id="ARBA00022723"/>
    </source>
</evidence>
<evidence type="ECO:0000313" key="15">
    <source>
        <dbReference type="Proteomes" id="UP001059546"/>
    </source>
</evidence>
<gene>
    <name evidence="14" type="ORF">GPU96_07g13170</name>
</gene>
<accession>A0A9Q9C6P2</accession>
<evidence type="ECO:0000256" key="1">
    <source>
        <dbReference type="ARBA" id="ARBA00004123"/>
    </source>
</evidence>
<keyword evidence="10 13" id="KW-0234">DNA repair</keyword>
<evidence type="ECO:0000256" key="2">
    <source>
        <dbReference type="ARBA" id="ARBA00005273"/>
    </source>
</evidence>
<keyword evidence="8 13" id="KW-0805">Transcription regulation</keyword>
<keyword evidence="5 13" id="KW-0227">DNA damage</keyword>
<comment type="function">
    <text evidence="13">Component of the general transcription and DNA repair factor IIH (TFIIH) core complex, which is involved in general and transcription-coupled nucleotide excision repair (NER) of damaged DNA and, when complexed to TFIIK, in RNA transcription by RNA polymerase II. In NER, TFIIH acts by opening DNA around the lesion to allow the excision of the damaged oligonucleotide and its replacement by a new DNA fragment. In transcription, TFIIH has an essential role in transcription initiation. When the pre-initiation complex (PIC) has been established, TFIIH is required for promoter opening and promoter escape. Phosphorylation of the C-terminal tail (CTD) of the largest subunit of RNA polymerase II by the kinase module TFIIK controls the initiation of transcription.</text>
</comment>
<dbReference type="GO" id="GO:0005675">
    <property type="term" value="C:transcription factor TFIIH holo complex"/>
    <property type="evidence" value="ECO:0007669"/>
    <property type="project" value="UniProtKB-UniRule"/>
</dbReference>
<comment type="similarity">
    <text evidence="2 13">Belongs to the TFB4 family.</text>
</comment>
<evidence type="ECO:0000313" key="14">
    <source>
        <dbReference type="EMBL" id="UTX43557.1"/>
    </source>
</evidence>
<dbReference type="PANTHER" id="PTHR12831">
    <property type="entry name" value="TRANSCRIPTION INITIATION FACTOR IIH TFIIH , POLYPEPTIDE 3-RELATED"/>
    <property type="match status" value="1"/>
</dbReference>
<proteinExistence type="inferred from homology"/>
<comment type="subcellular location">
    <subcellularLocation>
        <location evidence="1 13">Nucleus</location>
    </subcellularLocation>
</comment>
<keyword evidence="9 13" id="KW-0804">Transcription</keyword>
<dbReference type="GO" id="GO:0006355">
    <property type="term" value="P:regulation of DNA-templated transcription"/>
    <property type="evidence" value="ECO:0007669"/>
    <property type="project" value="InterPro"/>
</dbReference>
<evidence type="ECO:0000256" key="3">
    <source>
        <dbReference type="ARBA" id="ARBA00021280"/>
    </source>
</evidence>
<dbReference type="GO" id="GO:0006289">
    <property type="term" value="P:nucleotide-excision repair"/>
    <property type="evidence" value="ECO:0007669"/>
    <property type="project" value="UniProtKB-UniRule"/>
</dbReference>
<evidence type="ECO:0000256" key="12">
    <source>
        <dbReference type="ARBA" id="ARBA00033341"/>
    </source>
</evidence>
<dbReference type="EMBL" id="CP075153">
    <property type="protein sequence ID" value="UTX43557.1"/>
    <property type="molecule type" value="Genomic_DNA"/>
</dbReference>
<evidence type="ECO:0000256" key="8">
    <source>
        <dbReference type="ARBA" id="ARBA00023015"/>
    </source>
</evidence>
<evidence type="ECO:0000256" key="6">
    <source>
        <dbReference type="ARBA" id="ARBA00022771"/>
    </source>
</evidence>
<evidence type="ECO:0000256" key="9">
    <source>
        <dbReference type="ARBA" id="ARBA00023163"/>
    </source>
</evidence>